<dbReference type="KEGG" id="slk:SLUN_34370"/>
<dbReference type="Gene3D" id="3.50.50.60">
    <property type="entry name" value="FAD/NAD(P)-binding domain"/>
    <property type="match status" value="1"/>
</dbReference>
<keyword evidence="4" id="KW-1185">Reference proteome</keyword>
<feature type="domain" description="FAD dependent oxidoreductase" evidence="2">
    <location>
        <begin position="8"/>
        <end position="146"/>
    </location>
</feature>
<accession>A0A2R4TBT5</accession>
<dbReference type="Proteomes" id="UP000244201">
    <property type="component" value="Chromosome"/>
</dbReference>
<proteinExistence type="predicted"/>
<evidence type="ECO:0000256" key="1">
    <source>
        <dbReference type="ARBA" id="ARBA00023002"/>
    </source>
</evidence>
<dbReference type="Gene3D" id="3.30.9.10">
    <property type="entry name" value="D-Amino Acid Oxidase, subunit A, domain 2"/>
    <property type="match status" value="1"/>
</dbReference>
<dbReference type="AlphaFoldDB" id="A0A2R4TBT5"/>
<dbReference type="PROSITE" id="PS51257">
    <property type="entry name" value="PROKAR_LIPOPROTEIN"/>
    <property type="match status" value="1"/>
</dbReference>
<evidence type="ECO:0000259" key="2">
    <source>
        <dbReference type="Pfam" id="PF01266"/>
    </source>
</evidence>
<gene>
    <name evidence="3" type="ORF">SLUN_34370</name>
</gene>
<sequence>MNTRMTCDVVIVGAGMVGAACALYASRAGLRAVLVDRGPVAGGTTGAGEGNLLVSNKEPGPELQLALLSLTLWRRLAVELGGRLEYRAKGGLVVAARPAGLAALAGFADGQKSAGVEATPVAADQLADLEPHLAPGLAGGIHYPHTSFP</sequence>
<organism evidence="3 4">
    <name type="scientific">Streptomyces lunaelactis</name>
    <dbReference type="NCBI Taxonomy" id="1535768"/>
    <lineage>
        <taxon>Bacteria</taxon>
        <taxon>Bacillati</taxon>
        <taxon>Actinomycetota</taxon>
        <taxon>Actinomycetes</taxon>
        <taxon>Kitasatosporales</taxon>
        <taxon>Streptomycetaceae</taxon>
        <taxon>Streptomyces</taxon>
    </lineage>
</organism>
<dbReference type="Pfam" id="PF01266">
    <property type="entry name" value="DAO"/>
    <property type="match status" value="1"/>
</dbReference>
<dbReference type="GO" id="GO:0005737">
    <property type="term" value="C:cytoplasm"/>
    <property type="evidence" value="ECO:0007669"/>
    <property type="project" value="TreeGrafter"/>
</dbReference>
<dbReference type="SUPFAM" id="SSF51905">
    <property type="entry name" value="FAD/NAD(P)-binding domain"/>
    <property type="match status" value="1"/>
</dbReference>
<name>A0A2R4TBT5_9ACTN</name>
<evidence type="ECO:0000313" key="4">
    <source>
        <dbReference type="Proteomes" id="UP000244201"/>
    </source>
</evidence>
<dbReference type="EMBL" id="CP026304">
    <property type="protein sequence ID" value="AVZ76541.1"/>
    <property type="molecule type" value="Genomic_DNA"/>
</dbReference>
<dbReference type="OrthoDB" id="9806257at2"/>
<dbReference type="InterPro" id="IPR036188">
    <property type="entry name" value="FAD/NAD-bd_sf"/>
</dbReference>
<reference evidence="3 4" key="1">
    <citation type="submission" date="2018-01" db="EMBL/GenBank/DDBJ databases">
        <title>Complete genome sequence of Streptomyces lunaelactis MM109T, a Ferroverdin A producer isolated from cave moonmilk deposits.</title>
        <authorList>
            <person name="Naome A."/>
            <person name="Martinet L."/>
            <person name="Maciejewska M."/>
            <person name="Anderssen S."/>
            <person name="Adam D."/>
            <person name="Tenconi E."/>
            <person name="Deflandre B."/>
            <person name="Arguelles-Arias A."/>
            <person name="Calusinska M."/>
            <person name="Copieters W."/>
            <person name="Karim L."/>
            <person name="Hanikenne M."/>
            <person name="Baurain D."/>
            <person name="van Wezel G."/>
            <person name="Smargiasso N."/>
            <person name="de Pauw E."/>
            <person name="Delfosse P."/>
            <person name="Rigali S."/>
        </authorList>
    </citation>
    <scope>NUCLEOTIDE SEQUENCE [LARGE SCALE GENOMIC DNA]</scope>
    <source>
        <strain evidence="3 4">MM109</strain>
    </source>
</reference>
<dbReference type="GO" id="GO:0016491">
    <property type="term" value="F:oxidoreductase activity"/>
    <property type="evidence" value="ECO:0007669"/>
    <property type="project" value="UniProtKB-KW"/>
</dbReference>
<keyword evidence="1" id="KW-0560">Oxidoreductase</keyword>
<dbReference type="PANTHER" id="PTHR13847">
    <property type="entry name" value="SARCOSINE DEHYDROGENASE-RELATED"/>
    <property type="match status" value="1"/>
</dbReference>
<dbReference type="PANTHER" id="PTHR13847:SF287">
    <property type="entry name" value="FAD-DEPENDENT OXIDOREDUCTASE DOMAIN-CONTAINING PROTEIN 1"/>
    <property type="match status" value="1"/>
</dbReference>
<protein>
    <recommendedName>
        <fullName evidence="2">FAD dependent oxidoreductase domain-containing protein</fullName>
    </recommendedName>
</protein>
<evidence type="ECO:0000313" key="3">
    <source>
        <dbReference type="EMBL" id="AVZ76541.1"/>
    </source>
</evidence>
<dbReference type="InterPro" id="IPR006076">
    <property type="entry name" value="FAD-dep_OxRdtase"/>
</dbReference>